<dbReference type="GO" id="GO:0004672">
    <property type="term" value="F:protein kinase activity"/>
    <property type="evidence" value="ECO:0007669"/>
    <property type="project" value="UniProtKB-ARBA"/>
</dbReference>
<accession>A0A518CRQ7</accession>
<evidence type="ECO:0000313" key="3">
    <source>
        <dbReference type="EMBL" id="QDU81911.1"/>
    </source>
</evidence>
<dbReference type="SUPFAM" id="SSF47226">
    <property type="entry name" value="Histidine-containing phosphotransfer domain, HPT domain"/>
    <property type="match status" value="1"/>
</dbReference>
<dbReference type="InterPro" id="IPR008207">
    <property type="entry name" value="Sig_transdc_His_kin_Hpt_dom"/>
</dbReference>
<organism evidence="3 4">
    <name type="scientific">Polystyrenella longa</name>
    <dbReference type="NCBI Taxonomy" id="2528007"/>
    <lineage>
        <taxon>Bacteria</taxon>
        <taxon>Pseudomonadati</taxon>
        <taxon>Planctomycetota</taxon>
        <taxon>Planctomycetia</taxon>
        <taxon>Planctomycetales</taxon>
        <taxon>Planctomycetaceae</taxon>
        <taxon>Polystyrenella</taxon>
    </lineage>
</organism>
<dbReference type="Gene3D" id="1.20.120.160">
    <property type="entry name" value="HPT domain"/>
    <property type="match status" value="1"/>
</dbReference>
<dbReference type="GO" id="GO:0000160">
    <property type="term" value="P:phosphorelay signal transduction system"/>
    <property type="evidence" value="ECO:0007669"/>
    <property type="project" value="InterPro"/>
</dbReference>
<dbReference type="KEGG" id="plon:Pla110_36620"/>
<reference evidence="3 4" key="1">
    <citation type="submission" date="2019-02" db="EMBL/GenBank/DDBJ databases">
        <title>Deep-cultivation of Planctomycetes and their phenomic and genomic characterization uncovers novel biology.</title>
        <authorList>
            <person name="Wiegand S."/>
            <person name="Jogler M."/>
            <person name="Boedeker C."/>
            <person name="Pinto D."/>
            <person name="Vollmers J."/>
            <person name="Rivas-Marin E."/>
            <person name="Kohn T."/>
            <person name="Peeters S.H."/>
            <person name="Heuer A."/>
            <person name="Rast P."/>
            <person name="Oberbeckmann S."/>
            <person name="Bunk B."/>
            <person name="Jeske O."/>
            <person name="Meyerdierks A."/>
            <person name="Storesund J.E."/>
            <person name="Kallscheuer N."/>
            <person name="Luecker S."/>
            <person name="Lage O.M."/>
            <person name="Pohl T."/>
            <person name="Merkel B.J."/>
            <person name="Hornburger P."/>
            <person name="Mueller R.-W."/>
            <person name="Bruemmer F."/>
            <person name="Labrenz M."/>
            <person name="Spormann A.M."/>
            <person name="Op den Camp H."/>
            <person name="Overmann J."/>
            <person name="Amann R."/>
            <person name="Jetten M.S.M."/>
            <person name="Mascher T."/>
            <person name="Medema M.H."/>
            <person name="Devos D.P."/>
            <person name="Kaster A.-K."/>
            <person name="Ovreas L."/>
            <person name="Rohde M."/>
            <person name="Galperin M.Y."/>
            <person name="Jogler C."/>
        </authorList>
    </citation>
    <scope>NUCLEOTIDE SEQUENCE [LARGE SCALE GENOMIC DNA]</scope>
    <source>
        <strain evidence="3 4">Pla110</strain>
    </source>
</reference>
<feature type="modified residue" description="Phosphohistidine" evidence="1">
    <location>
        <position position="55"/>
    </location>
</feature>
<evidence type="ECO:0000259" key="2">
    <source>
        <dbReference type="PROSITE" id="PS50894"/>
    </source>
</evidence>
<dbReference type="InterPro" id="IPR036641">
    <property type="entry name" value="HPT_dom_sf"/>
</dbReference>
<dbReference type="Pfam" id="PF01627">
    <property type="entry name" value="Hpt"/>
    <property type="match status" value="1"/>
</dbReference>
<name>A0A518CRQ7_9PLAN</name>
<protein>
    <submittedName>
        <fullName evidence="3">Hpt domain protein</fullName>
    </submittedName>
</protein>
<dbReference type="AlphaFoldDB" id="A0A518CRQ7"/>
<feature type="domain" description="HPt" evidence="2">
    <location>
        <begin position="16"/>
        <end position="104"/>
    </location>
</feature>
<dbReference type="EMBL" id="CP036281">
    <property type="protein sequence ID" value="QDU81911.1"/>
    <property type="molecule type" value="Genomic_DNA"/>
</dbReference>
<evidence type="ECO:0000313" key="4">
    <source>
        <dbReference type="Proteomes" id="UP000317178"/>
    </source>
</evidence>
<gene>
    <name evidence="3" type="ORF">Pla110_36620</name>
</gene>
<dbReference type="OrthoDB" id="9814716at2"/>
<sequence length="104" mass="11785">MISAQNLEPVRSEFADDEDFVELLEMFTDEIPIRRQRLEVAYNAQDIAELKSLAHQLKGAGGGYGYPHLTIISARLEQACKDSVQDEITSQYQELHQYLGRVTA</sequence>
<keyword evidence="4" id="KW-1185">Reference proteome</keyword>
<dbReference type="RefSeq" id="WP_144997660.1">
    <property type="nucleotide sequence ID" value="NZ_CP036281.1"/>
</dbReference>
<dbReference type="CDD" id="cd00088">
    <property type="entry name" value="HPT"/>
    <property type="match status" value="1"/>
</dbReference>
<evidence type="ECO:0000256" key="1">
    <source>
        <dbReference type="PROSITE-ProRule" id="PRU00110"/>
    </source>
</evidence>
<keyword evidence="1" id="KW-0597">Phosphoprotein</keyword>
<dbReference type="PROSITE" id="PS50894">
    <property type="entry name" value="HPT"/>
    <property type="match status" value="1"/>
</dbReference>
<proteinExistence type="predicted"/>
<dbReference type="Proteomes" id="UP000317178">
    <property type="component" value="Chromosome"/>
</dbReference>
<dbReference type="SMART" id="SM00073">
    <property type="entry name" value="HPT"/>
    <property type="match status" value="1"/>
</dbReference>